<dbReference type="GO" id="GO:0016757">
    <property type="term" value="F:glycosyltransferase activity"/>
    <property type="evidence" value="ECO:0007669"/>
    <property type="project" value="TreeGrafter"/>
</dbReference>
<dbReference type="EMBL" id="QOWE01000012">
    <property type="protein sequence ID" value="RCR68663.1"/>
    <property type="molecule type" value="Genomic_DNA"/>
</dbReference>
<name>A0A368JPZ2_9BACT</name>
<dbReference type="PANTHER" id="PTHR21015">
    <property type="entry name" value="UDP-N-ACETYLGLUCOSAMINE--N-ACETYLMURAMYL-(PENTAPEPTIDE) PYROPHOSPHORYL-UNDECAPRENOL N-ACETYLGLUCOSAMINE TRANSFERASE 1"/>
    <property type="match status" value="1"/>
</dbReference>
<organism evidence="2 3">
    <name type="scientific">Larkinella punicea</name>
    <dbReference type="NCBI Taxonomy" id="2315727"/>
    <lineage>
        <taxon>Bacteria</taxon>
        <taxon>Pseudomonadati</taxon>
        <taxon>Bacteroidota</taxon>
        <taxon>Cytophagia</taxon>
        <taxon>Cytophagales</taxon>
        <taxon>Spirosomataceae</taxon>
        <taxon>Larkinella</taxon>
    </lineage>
</organism>
<dbReference type="Gene3D" id="3.40.50.2000">
    <property type="entry name" value="Glycogen Phosphorylase B"/>
    <property type="match status" value="2"/>
</dbReference>
<keyword evidence="2" id="KW-0808">Transferase</keyword>
<gene>
    <name evidence="2" type="ORF">DUE52_16290</name>
</gene>
<reference evidence="2 3" key="1">
    <citation type="submission" date="2018-07" db="EMBL/GenBank/DDBJ databases">
        <title>Genome analysis of Larkinella rosea.</title>
        <authorList>
            <person name="Zhou Z."/>
            <person name="Wang G."/>
        </authorList>
    </citation>
    <scope>NUCLEOTIDE SEQUENCE [LARGE SCALE GENOMIC DNA]</scope>
    <source>
        <strain evidence="3">zzj9</strain>
    </source>
</reference>
<evidence type="ECO:0000313" key="3">
    <source>
        <dbReference type="Proteomes" id="UP000253383"/>
    </source>
</evidence>
<feature type="compositionally biased region" description="Polar residues" evidence="1">
    <location>
        <begin position="374"/>
        <end position="388"/>
    </location>
</feature>
<comment type="caution">
    <text evidence="2">The sequence shown here is derived from an EMBL/GenBank/DDBJ whole genome shotgun (WGS) entry which is preliminary data.</text>
</comment>
<dbReference type="Proteomes" id="UP000253383">
    <property type="component" value="Unassembled WGS sequence"/>
</dbReference>
<evidence type="ECO:0000256" key="1">
    <source>
        <dbReference type="SAM" id="MobiDB-lite"/>
    </source>
</evidence>
<dbReference type="AlphaFoldDB" id="A0A368JPZ2"/>
<dbReference type="Pfam" id="PF13528">
    <property type="entry name" value="Glyco_trans_1_3"/>
    <property type="match status" value="1"/>
</dbReference>
<dbReference type="RefSeq" id="WP_114407082.1">
    <property type="nucleotide sequence ID" value="NZ_QOWE01000012.1"/>
</dbReference>
<protein>
    <submittedName>
        <fullName evidence="2">Glycosyl transferase</fullName>
    </submittedName>
</protein>
<dbReference type="OrthoDB" id="9793805at2"/>
<dbReference type="SUPFAM" id="SSF53756">
    <property type="entry name" value="UDP-Glycosyltransferase/glycogen phosphorylase"/>
    <property type="match status" value="1"/>
</dbReference>
<dbReference type="PANTHER" id="PTHR21015:SF22">
    <property type="entry name" value="GLYCOSYLTRANSFERASE"/>
    <property type="match status" value="1"/>
</dbReference>
<accession>A0A368JPZ2</accession>
<sequence>MRLLFLVQGEGRGHLTQALSFAQLVETAGHEVVGALVGVTQNRPTPAFFSEQFPAPITPLSSPGLVYHTRTNALQPSRTALKAILNARTYRRSMRQIRDAIETLKPDLVINFYELLGGLTYGFYRPTVPMLCVAHQYLAFHPRFSFPKGQLLDRMLFKLTSRLTAWGARELLALSFDQQPDVPGSRVRVVPPLLRREATERNPTPGDFLLAYTTQPGLVSQLVKAHQQHPDLPMRLFHAGASVAEERIDATLTYHAIHSQRFLEAMQACRAVVTTAGFEAVCEAFYLGKPVLMIPQPNHFEQACNALDGQRAGVGVASNTFDLSRLLDFMPHYDAQASEQFRAWHGRGYFLFLAALNRAVNPESSNRKPRQRSKTLSAAGNGSFFTTK</sequence>
<proteinExistence type="predicted"/>
<feature type="region of interest" description="Disordered" evidence="1">
    <location>
        <begin position="363"/>
        <end position="388"/>
    </location>
</feature>
<evidence type="ECO:0000313" key="2">
    <source>
        <dbReference type="EMBL" id="RCR68663.1"/>
    </source>
</evidence>
<keyword evidence="3" id="KW-1185">Reference proteome</keyword>